<dbReference type="RefSeq" id="WP_345108317.1">
    <property type="nucleotide sequence ID" value="NZ_BAABDH010000002.1"/>
</dbReference>
<dbReference type="PANTHER" id="PTHR33639:SF2">
    <property type="entry name" value="DUF393 DOMAIN-CONTAINING PROTEIN"/>
    <property type="match status" value="1"/>
</dbReference>
<dbReference type="Proteomes" id="UP001499909">
    <property type="component" value="Unassembled WGS sequence"/>
</dbReference>
<dbReference type="PANTHER" id="PTHR33639">
    <property type="entry name" value="THIOL-DISULFIDE OXIDOREDUCTASE DCC"/>
    <property type="match status" value="1"/>
</dbReference>
<dbReference type="Pfam" id="PF04134">
    <property type="entry name" value="DCC1-like"/>
    <property type="match status" value="1"/>
</dbReference>
<reference evidence="2" key="1">
    <citation type="journal article" date="2019" name="Int. J. Syst. Evol. Microbiol.">
        <title>The Global Catalogue of Microorganisms (GCM) 10K type strain sequencing project: providing services to taxonomists for standard genome sequencing and annotation.</title>
        <authorList>
            <consortium name="The Broad Institute Genomics Platform"/>
            <consortium name="The Broad Institute Genome Sequencing Center for Infectious Disease"/>
            <person name="Wu L."/>
            <person name="Ma J."/>
        </authorList>
    </citation>
    <scope>NUCLEOTIDE SEQUENCE [LARGE SCALE GENOMIC DNA]</scope>
    <source>
        <strain evidence="2">JCM 17214</strain>
    </source>
</reference>
<dbReference type="InterPro" id="IPR007263">
    <property type="entry name" value="DCC1-like"/>
</dbReference>
<dbReference type="EMBL" id="BAABDH010000002">
    <property type="protein sequence ID" value="GAA3917420.1"/>
    <property type="molecule type" value="Genomic_DNA"/>
</dbReference>
<gene>
    <name evidence="1" type="ORF">GCM10022406_00260</name>
</gene>
<keyword evidence="2" id="KW-1185">Reference proteome</keyword>
<name>A0ABP7MC93_9BACT</name>
<accession>A0ABP7MC93</accession>
<evidence type="ECO:0000313" key="2">
    <source>
        <dbReference type="Proteomes" id="UP001499909"/>
    </source>
</evidence>
<dbReference type="InterPro" id="IPR052927">
    <property type="entry name" value="DCC_oxidoreductase"/>
</dbReference>
<protein>
    <submittedName>
        <fullName evidence="1">Thiol-disulfide oxidoreductase DCC family protein</fullName>
    </submittedName>
</protein>
<sequence>MISPPATILFDGVCNLCNGFVQFVIRHDAAGRFRFASLQSASGQALLAAHGITLPATGPETVLLVEGGQVYTHSTAVLRIARGLGGAWRLLYAGRLLPRAFRDALYRFVARHRYQWFGRQDACTLPTPELQQRFL</sequence>
<evidence type="ECO:0000313" key="1">
    <source>
        <dbReference type="EMBL" id="GAA3917420.1"/>
    </source>
</evidence>
<comment type="caution">
    <text evidence="1">The sequence shown here is derived from an EMBL/GenBank/DDBJ whole genome shotgun (WGS) entry which is preliminary data.</text>
</comment>
<organism evidence="1 2">
    <name type="scientific">Hymenobacter algoricola</name>
    <dbReference type="NCBI Taxonomy" id="486267"/>
    <lineage>
        <taxon>Bacteria</taxon>
        <taxon>Pseudomonadati</taxon>
        <taxon>Bacteroidota</taxon>
        <taxon>Cytophagia</taxon>
        <taxon>Cytophagales</taxon>
        <taxon>Hymenobacteraceae</taxon>
        <taxon>Hymenobacter</taxon>
    </lineage>
</organism>
<proteinExistence type="predicted"/>